<accession>A0A7X2P214</accession>
<evidence type="ECO:0000313" key="8">
    <source>
        <dbReference type="Proteomes" id="UP000440513"/>
    </source>
</evidence>
<keyword evidence="3 6" id="KW-0812">Transmembrane</keyword>
<dbReference type="InterPro" id="IPR002797">
    <property type="entry name" value="Polysacc_synth"/>
</dbReference>
<evidence type="ECO:0000256" key="4">
    <source>
        <dbReference type="ARBA" id="ARBA00022989"/>
    </source>
</evidence>
<feature type="transmembrane region" description="Helical" evidence="6">
    <location>
        <begin position="141"/>
        <end position="162"/>
    </location>
</feature>
<feature type="transmembrane region" description="Helical" evidence="6">
    <location>
        <begin position="287"/>
        <end position="306"/>
    </location>
</feature>
<feature type="transmembrane region" description="Helical" evidence="6">
    <location>
        <begin position="168"/>
        <end position="189"/>
    </location>
</feature>
<keyword evidence="2" id="KW-1003">Cell membrane</keyword>
<feature type="transmembrane region" description="Helical" evidence="6">
    <location>
        <begin position="12"/>
        <end position="34"/>
    </location>
</feature>
<feature type="transmembrane region" description="Helical" evidence="6">
    <location>
        <begin position="209"/>
        <end position="226"/>
    </location>
</feature>
<dbReference type="AlphaFoldDB" id="A0A7X2P214"/>
<feature type="transmembrane region" description="Helical" evidence="6">
    <location>
        <begin position="79"/>
        <end position="101"/>
    </location>
</feature>
<organism evidence="7 8">
    <name type="scientific">Oliverpabstia intestinalis</name>
    <dbReference type="NCBI Taxonomy" id="2606633"/>
    <lineage>
        <taxon>Bacteria</taxon>
        <taxon>Bacillati</taxon>
        <taxon>Bacillota</taxon>
        <taxon>Clostridia</taxon>
        <taxon>Lachnospirales</taxon>
        <taxon>Lachnospiraceae</taxon>
        <taxon>Oliverpabstia</taxon>
    </lineage>
</organism>
<dbReference type="PANTHER" id="PTHR30250">
    <property type="entry name" value="PST FAMILY PREDICTED COLANIC ACID TRANSPORTER"/>
    <property type="match status" value="1"/>
</dbReference>
<proteinExistence type="predicted"/>
<dbReference type="PANTHER" id="PTHR30250:SF11">
    <property type="entry name" value="O-ANTIGEN TRANSPORTER-RELATED"/>
    <property type="match status" value="1"/>
</dbReference>
<evidence type="ECO:0000256" key="5">
    <source>
        <dbReference type="ARBA" id="ARBA00023136"/>
    </source>
</evidence>
<evidence type="ECO:0000256" key="2">
    <source>
        <dbReference type="ARBA" id="ARBA00022475"/>
    </source>
</evidence>
<evidence type="ECO:0000256" key="6">
    <source>
        <dbReference type="SAM" id="Phobius"/>
    </source>
</evidence>
<comment type="subcellular location">
    <subcellularLocation>
        <location evidence="1">Cell membrane</location>
        <topology evidence="1">Multi-pass membrane protein</topology>
    </subcellularLocation>
</comment>
<feature type="transmembrane region" description="Helical" evidence="6">
    <location>
        <begin position="246"/>
        <end position="267"/>
    </location>
</feature>
<dbReference type="EMBL" id="VUMS01000004">
    <property type="protein sequence ID" value="MST65637.1"/>
    <property type="molecule type" value="Genomic_DNA"/>
</dbReference>
<feature type="transmembrane region" description="Helical" evidence="6">
    <location>
        <begin position="378"/>
        <end position="398"/>
    </location>
</feature>
<feature type="transmembrane region" description="Helical" evidence="6">
    <location>
        <begin position="326"/>
        <end position="347"/>
    </location>
</feature>
<protein>
    <submittedName>
        <fullName evidence="7">Oligosaccharide flippase family protein</fullName>
    </submittedName>
</protein>
<sequence>MQREKKLVSNIMIFALGNLGSKFLQFLLVPFYTAVLAPSEYGVVDILQTGSMLLIPIFSLTISESVFRYGMDKSCNKKSVFSIGFFVSLIGSAVLIVLGSVGKKIFHLEYQGFYLMLLYSVVSMMRNVTSQFLRAIGKVKLFSIDNMLQTLAIVLLNLLLLIKFRMGISGYMWGYIWGNIVSVLFALSVGKLWKYLEFRKPDIDTAKQMLLFSIPLVPNTICWWISSSTDRLMLVTMVGESSNGIYSIAHKIPSVINIVIGIFIQAWQISANEEFDKKDKGQFYSAIFDYLVFLSFSICSLLMLFAKVEIRILSNANYYEAWKSMIVLILGMVFFTFAQFLGTIYTANKKTMMAFWTNLLAAIVNVILNMVFVPRWGAVGAAFTTCFSYFVLWISRIITTKSIVEITIKVKKVVFCSMLLCIQTILQLLEVKFWILFSSICAVGIIALNYKQIYELLTKGIQLVKAKCNTLSYKKR</sequence>
<dbReference type="GO" id="GO:0005886">
    <property type="term" value="C:plasma membrane"/>
    <property type="evidence" value="ECO:0007669"/>
    <property type="project" value="UniProtKB-SubCell"/>
</dbReference>
<keyword evidence="4 6" id="KW-1133">Transmembrane helix</keyword>
<keyword evidence="5 6" id="KW-0472">Membrane</keyword>
<gene>
    <name evidence="7" type="ORF">FYJ57_02570</name>
</gene>
<evidence type="ECO:0000313" key="7">
    <source>
        <dbReference type="EMBL" id="MST65637.1"/>
    </source>
</evidence>
<comment type="caution">
    <text evidence="7">The sequence shown here is derived from an EMBL/GenBank/DDBJ whole genome shotgun (WGS) entry which is preliminary data.</text>
</comment>
<name>A0A7X2P214_9FIRM</name>
<dbReference type="Pfam" id="PF01943">
    <property type="entry name" value="Polysacc_synt"/>
    <property type="match status" value="1"/>
</dbReference>
<reference evidence="7 8" key="1">
    <citation type="submission" date="2019-08" db="EMBL/GenBank/DDBJ databases">
        <title>In-depth cultivation of the pig gut microbiome towards novel bacterial diversity and tailored functional studies.</title>
        <authorList>
            <person name="Wylensek D."/>
            <person name="Hitch T.C.A."/>
            <person name="Clavel T."/>
        </authorList>
    </citation>
    <scope>NUCLEOTIDE SEQUENCE [LARGE SCALE GENOMIC DNA]</scope>
    <source>
        <strain evidence="7 8">BSM-380-WT-5A</strain>
    </source>
</reference>
<evidence type="ECO:0000256" key="1">
    <source>
        <dbReference type="ARBA" id="ARBA00004651"/>
    </source>
</evidence>
<feature type="transmembrane region" description="Helical" evidence="6">
    <location>
        <begin position="410"/>
        <end position="427"/>
    </location>
</feature>
<feature type="transmembrane region" description="Helical" evidence="6">
    <location>
        <begin position="433"/>
        <end position="450"/>
    </location>
</feature>
<keyword evidence="8" id="KW-1185">Reference proteome</keyword>
<dbReference type="RefSeq" id="WP_154431419.1">
    <property type="nucleotide sequence ID" value="NZ_VUMS01000004.1"/>
</dbReference>
<dbReference type="Proteomes" id="UP000440513">
    <property type="component" value="Unassembled WGS sequence"/>
</dbReference>
<feature type="transmembrane region" description="Helical" evidence="6">
    <location>
        <begin position="46"/>
        <end position="67"/>
    </location>
</feature>
<dbReference type="InterPro" id="IPR050833">
    <property type="entry name" value="Poly_Biosynth_Transport"/>
</dbReference>
<feature type="transmembrane region" description="Helical" evidence="6">
    <location>
        <begin position="354"/>
        <end position="372"/>
    </location>
</feature>
<evidence type="ECO:0000256" key="3">
    <source>
        <dbReference type="ARBA" id="ARBA00022692"/>
    </source>
</evidence>